<comment type="domain">
    <text evidence="5">The PRC barrel domain binds ribosomal protein uS19.</text>
</comment>
<comment type="caution">
    <text evidence="8">The sequence shown here is derived from an EMBL/GenBank/DDBJ whole genome shotgun (WGS) entry which is preliminary data.</text>
</comment>
<reference evidence="8 9" key="1">
    <citation type="journal article" date="2019" name="Int. J. Syst. Evol. Microbiol.">
        <title>The Global Catalogue of Microorganisms (GCM) 10K type strain sequencing project: providing services to taxonomists for standard genome sequencing and annotation.</title>
        <authorList>
            <consortium name="The Broad Institute Genomics Platform"/>
            <consortium name="The Broad Institute Genome Sequencing Center for Infectious Disease"/>
            <person name="Wu L."/>
            <person name="Ma J."/>
        </authorList>
    </citation>
    <scope>NUCLEOTIDE SEQUENCE [LARGE SCALE GENOMIC DNA]</scope>
    <source>
        <strain evidence="8 9">JCM 10671</strain>
    </source>
</reference>
<dbReference type="Pfam" id="PF01782">
    <property type="entry name" value="RimM"/>
    <property type="match status" value="1"/>
</dbReference>
<comment type="subunit">
    <text evidence="5">Binds ribosomal protein uS19.</text>
</comment>
<evidence type="ECO:0000256" key="5">
    <source>
        <dbReference type="HAMAP-Rule" id="MF_00014"/>
    </source>
</evidence>
<evidence type="ECO:0000256" key="2">
    <source>
        <dbReference type="ARBA" id="ARBA00022517"/>
    </source>
</evidence>
<feature type="domain" description="RimM N-terminal" evidence="6">
    <location>
        <begin position="4"/>
        <end position="83"/>
    </location>
</feature>
<dbReference type="SUPFAM" id="SSF50447">
    <property type="entry name" value="Translation proteins"/>
    <property type="match status" value="1"/>
</dbReference>
<dbReference type="InterPro" id="IPR056792">
    <property type="entry name" value="PRC_RimM"/>
</dbReference>
<dbReference type="NCBIfam" id="TIGR02273">
    <property type="entry name" value="16S_RimM"/>
    <property type="match status" value="1"/>
</dbReference>
<dbReference type="RefSeq" id="WP_344608110.1">
    <property type="nucleotide sequence ID" value="NZ_BAAAHE010000044.1"/>
</dbReference>
<keyword evidence="4 5" id="KW-0143">Chaperone</keyword>
<dbReference type="HAMAP" id="MF_00014">
    <property type="entry name" value="Ribosome_mat_RimM"/>
    <property type="match status" value="1"/>
</dbReference>
<comment type="subcellular location">
    <subcellularLocation>
        <location evidence="5">Cytoplasm</location>
    </subcellularLocation>
</comment>
<dbReference type="InterPro" id="IPR011961">
    <property type="entry name" value="RimM"/>
</dbReference>
<evidence type="ECO:0000256" key="1">
    <source>
        <dbReference type="ARBA" id="ARBA00022490"/>
    </source>
</evidence>
<keyword evidence="2 5" id="KW-0690">Ribosome biogenesis</keyword>
<evidence type="ECO:0000313" key="8">
    <source>
        <dbReference type="EMBL" id="GAA0632342.1"/>
    </source>
</evidence>
<comment type="similarity">
    <text evidence="5">Belongs to the RimM family.</text>
</comment>
<dbReference type="Proteomes" id="UP001500957">
    <property type="component" value="Unassembled WGS sequence"/>
</dbReference>
<dbReference type="InterPro" id="IPR009000">
    <property type="entry name" value="Transl_B-barrel_sf"/>
</dbReference>
<dbReference type="Gene3D" id="2.40.30.60">
    <property type="entry name" value="RimM"/>
    <property type="match status" value="1"/>
</dbReference>
<comment type="function">
    <text evidence="5">An accessory protein needed during the final step in the assembly of 30S ribosomal subunit, possibly for assembly of the head region. Essential for efficient processing of 16S rRNA. May be needed both before and after RbfA during the maturation of 16S rRNA. It has affinity for free ribosomal 30S subunits but not for 70S ribosomes.</text>
</comment>
<evidence type="ECO:0000313" key="9">
    <source>
        <dbReference type="Proteomes" id="UP001500957"/>
    </source>
</evidence>
<dbReference type="InterPro" id="IPR036976">
    <property type="entry name" value="RimM_N_sf"/>
</dbReference>
<dbReference type="PANTHER" id="PTHR33692:SF1">
    <property type="entry name" value="RIBOSOME MATURATION FACTOR RIMM"/>
    <property type="match status" value="1"/>
</dbReference>
<accession>A0ABN1H8D4</accession>
<dbReference type="InterPro" id="IPR002676">
    <property type="entry name" value="RimM_N"/>
</dbReference>
<keyword evidence="1 5" id="KW-0963">Cytoplasm</keyword>
<dbReference type="PANTHER" id="PTHR33692">
    <property type="entry name" value="RIBOSOME MATURATION FACTOR RIMM"/>
    <property type="match status" value="1"/>
</dbReference>
<keyword evidence="3 5" id="KW-0698">rRNA processing</keyword>
<evidence type="ECO:0000256" key="4">
    <source>
        <dbReference type="ARBA" id="ARBA00023186"/>
    </source>
</evidence>
<keyword evidence="9" id="KW-1185">Reference proteome</keyword>
<proteinExistence type="inferred from homology"/>
<name>A0ABN1H8D4_9ACTN</name>
<protein>
    <recommendedName>
        <fullName evidence="5">Ribosome maturation factor RimM</fullName>
    </recommendedName>
</protein>
<dbReference type="Gene3D" id="2.30.30.240">
    <property type="entry name" value="PRC-barrel domain"/>
    <property type="match status" value="1"/>
</dbReference>
<organism evidence="8 9">
    <name type="scientific">Sporichthya brevicatena</name>
    <dbReference type="NCBI Taxonomy" id="171442"/>
    <lineage>
        <taxon>Bacteria</taxon>
        <taxon>Bacillati</taxon>
        <taxon>Actinomycetota</taxon>
        <taxon>Actinomycetes</taxon>
        <taxon>Sporichthyales</taxon>
        <taxon>Sporichthyaceae</taxon>
        <taxon>Sporichthya</taxon>
    </lineage>
</organism>
<dbReference type="InterPro" id="IPR011033">
    <property type="entry name" value="PRC_barrel-like_sf"/>
</dbReference>
<gene>
    <name evidence="5 8" type="primary">rimM</name>
    <name evidence="8" type="ORF">GCM10009547_40230</name>
</gene>
<sequence length="173" mass="18560">MQLVVGRIGRPHGVRGELTVEVRTDSPELRFAPGSSLLTDPESAGPLEITGARWHSGRLLLTFAGVADRTAAEALRNVRLVVEIPDDETPEDPEDFYDHQLVGLGVVDAAGTDLGTVTDVLHLPSQELLAVRTPDGREVLVPFVHEIVPEVDLAAKRVRVTPPPGLFADAPEG</sequence>
<dbReference type="SUPFAM" id="SSF50346">
    <property type="entry name" value="PRC-barrel domain"/>
    <property type="match status" value="1"/>
</dbReference>
<feature type="domain" description="Ribosome maturation factor RimM PRC barrel" evidence="7">
    <location>
        <begin position="99"/>
        <end position="166"/>
    </location>
</feature>
<evidence type="ECO:0000259" key="7">
    <source>
        <dbReference type="Pfam" id="PF24986"/>
    </source>
</evidence>
<dbReference type="EMBL" id="BAAAHE010000044">
    <property type="protein sequence ID" value="GAA0632342.1"/>
    <property type="molecule type" value="Genomic_DNA"/>
</dbReference>
<evidence type="ECO:0000259" key="6">
    <source>
        <dbReference type="Pfam" id="PF01782"/>
    </source>
</evidence>
<evidence type="ECO:0000256" key="3">
    <source>
        <dbReference type="ARBA" id="ARBA00022552"/>
    </source>
</evidence>
<dbReference type="Pfam" id="PF24986">
    <property type="entry name" value="PRC_RimM"/>
    <property type="match status" value="1"/>
</dbReference>